<dbReference type="Gene3D" id="3.40.50.1360">
    <property type="match status" value="1"/>
</dbReference>
<comment type="caution">
    <text evidence="5">The sequence shown here is derived from an EMBL/GenBank/DDBJ whole genome shotgun (WGS) entry which is preliminary data.</text>
</comment>
<dbReference type="Pfam" id="PF00455">
    <property type="entry name" value="DeoRC"/>
    <property type="match status" value="1"/>
</dbReference>
<dbReference type="PANTHER" id="PTHR30363">
    <property type="entry name" value="HTH-TYPE TRANSCRIPTIONAL REGULATOR SRLR-RELATED"/>
    <property type="match status" value="1"/>
</dbReference>
<gene>
    <name evidence="5" type="ORF">K0504_02220</name>
</gene>
<dbReference type="SMART" id="SM00420">
    <property type="entry name" value="HTH_DEOR"/>
    <property type="match status" value="1"/>
</dbReference>
<dbReference type="SUPFAM" id="SSF100950">
    <property type="entry name" value="NagB/RpiA/CoA transferase-like"/>
    <property type="match status" value="1"/>
</dbReference>
<evidence type="ECO:0000256" key="3">
    <source>
        <dbReference type="ARBA" id="ARBA00023163"/>
    </source>
</evidence>
<evidence type="ECO:0000313" key="5">
    <source>
        <dbReference type="EMBL" id="MBW8189837.1"/>
    </source>
</evidence>
<dbReference type="InterPro" id="IPR014036">
    <property type="entry name" value="DeoR-like_C"/>
</dbReference>
<evidence type="ECO:0000313" key="6">
    <source>
        <dbReference type="Proteomes" id="UP001166251"/>
    </source>
</evidence>
<dbReference type="InterPro" id="IPR001034">
    <property type="entry name" value="DeoR_HTH"/>
</dbReference>
<sequence length="260" mass="28724">MKGFVLKRNTRQRRHQIVQQLNQTGEVSVEQLANQHQTSEVTIRKDLAMLESSGLLLRRYGGAVPIPQEIVTEPLEQNVSNRKVLVARAAAALIGEHQRIIIDSGTTTSAMIPELSSKRGLVVMTNAIRVANALRELEHEPTLLMTGGTWDPQSESFQGAVAEQVLRAYDFDWLFIGADGLDLSRGTVTFNELTGLSQVMADVARQVVVVAESNKIGRKIPNLELPWQQISYVVTDQEITPEQKAAIEHHGVTVLCADLN</sequence>
<dbReference type="EMBL" id="JAHZSS010000002">
    <property type="protein sequence ID" value="MBW8189837.1"/>
    <property type="molecule type" value="Genomic_DNA"/>
</dbReference>
<dbReference type="InterPro" id="IPR018356">
    <property type="entry name" value="Tscrpt_reg_HTH_DeoR_CS"/>
</dbReference>
<keyword evidence="6" id="KW-1185">Reference proteome</keyword>
<protein>
    <submittedName>
        <fullName evidence="5">DeoR family transcriptional regulator</fullName>
    </submittedName>
</protein>
<feature type="domain" description="HTH deoR-type" evidence="4">
    <location>
        <begin position="10"/>
        <end position="65"/>
    </location>
</feature>
<dbReference type="SMART" id="SM01134">
    <property type="entry name" value="DeoRC"/>
    <property type="match status" value="1"/>
</dbReference>
<keyword evidence="3" id="KW-0804">Transcription</keyword>
<dbReference type="Pfam" id="PF08220">
    <property type="entry name" value="HTH_DeoR"/>
    <property type="match status" value="1"/>
</dbReference>
<dbReference type="InterPro" id="IPR050313">
    <property type="entry name" value="Carb_Metab_HTH_regulators"/>
</dbReference>
<dbReference type="PROSITE" id="PS00894">
    <property type="entry name" value="HTH_DEOR_1"/>
    <property type="match status" value="1"/>
</dbReference>
<accession>A0ABS7EBY1</accession>
<evidence type="ECO:0000256" key="1">
    <source>
        <dbReference type="ARBA" id="ARBA00023015"/>
    </source>
</evidence>
<dbReference type="Proteomes" id="UP001166251">
    <property type="component" value="Unassembled WGS sequence"/>
</dbReference>
<evidence type="ECO:0000259" key="4">
    <source>
        <dbReference type="PROSITE" id="PS51000"/>
    </source>
</evidence>
<dbReference type="InterPro" id="IPR036388">
    <property type="entry name" value="WH-like_DNA-bd_sf"/>
</dbReference>
<dbReference type="InterPro" id="IPR036390">
    <property type="entry name" value="WH_DNA-bd_sf"/>
</dbReference>
<keyword evidence="1" id="KW-0805">Transcription regulation</keyword>
<proteinExistence type="predicted"/>
<reference evidence="5" key="1">
    <citation type="submission" date="2021-07" db="EMBL/GenBank/DDBJ databases">
        <title>Neiella marina sp. nov., isolated from the intestinal content of sea cucumber Apostichopus japonicus.</title>
        <authorList>
            <person name="Bai X."/>
        </authorList>
    </citation>
    <scope>NUCLEOTIDE SEQUENCE</scope>
    <source>
        <strain evidence="5">126</strain>
    </source>
</reference>
<dbReference type="PROSITE" id="PS51000">
    <property type="entry name" value="HTH_DEOR_2"/>
    <property type="match status" value="1"/>
</dbReference>
<name>A0ABS7EBY1_9GAMM</name>
<evidence type="ECO:0000256" key="2">
    <source>
        <dbReference type="ARBA" id="ARBA00023125"/>
    </source>
</evidence>
<organism evidence="5 6">
    <name type="scientific">Neiella holothuriorum</name>
    <dbReference type="NCBI Taxonomy" id="2870530"/>
    <lineage>
        <taxon>Bacteria</taxon>
        <taxon>Pseudomonadati</taxon>
        <taxon>Pseudomonadota</taxon>
        <taxon>Gammaproteobacteria</taxon>
        <taxon>Alteromonadales</taxon>
        <taxon>Echinimonadaceae</taxon>
        <taxon>Neiella</taxon>
    </lineage>
</organism>
<dbReference type="Gene3D" id="1.10.10.10">
    <property type="entry name" value="Winged helix-like DNA-binding domain superfamily/Winged helix DNA-binding domain"/>
    <property type="match status" value="1"/>
</dbReference>
<dbReference type="InterPro" id="IPR037171">
    <property type="entry name" value="NagB/RpiA_transferase-like"/>
</dbReference>
<dbReference type="PANTHER" id="PTHR30363:SF44">
    <property type="entry name" value="AGA OPERON TRANSCRIPTIONAL REPRESSOR-RELATED"/>
    <property type="match status" value="1"/>
</dbReference>
<dbReference type="PRINTS" id="PR00037">
    <property type="entry name" value="HTHLACR"/>
</dbReference>
<keyword evidence="2" id="KW-0238">DNA-binding</keyword>
<dbReference type="SUPFAM" id="SSF46785">
    <property type="entry name" value="Winged helix' DNA-binding domain"/>
    <property type="match status" value="1"/>
</dbReference>